<reference evidence="2 3" key="1">
    <citation type="journal article" date="2018" name="Sci. Rep.">
        <title>Genomic signatures of local adaptation to the degree of environmental predictability in rotifers.</title>
        <authorList>
            <person name="Franch-Gras L."/>
            <person name="Hahn C."/>
            <person name="Garcia-Roger E.M."/>
            <person name="Carmona M.J."/>
            <person name="Serra M."/>
            <person name="Gomez A."/>
        </authorList>
    </citation>
    <scope>NUCLEOTIDE SEQUENCE [LARGE SCALE GENOMIC DNA]</scope>
    <source>
        <strain evidence="2">HYR1</strain>
    </source>
</reference>
<accession>A0A3M7T8L2</accession>
<feature type="transmembrane region" description="Helical" evidence="1">
    <location>
        <begin position="45"/>
        <end position="63"/>
    </location>
</feature>
<evidence type="ECO:0000256" key="1">
    <source>
        <dbReference type="SAM" id="Phobius"/>
    </source>
</evidence>
<evidence type="ECO:0000313" key="2">
    <source>
        <dbReference type="EMBL" id="RNA44160.1"/>
    </source>
</evidence>
<comment type="caution">
    <text evidence="2">The sequence shown here is derived from an EMBL/GenBank/DDBJ whole genome shotgun (WGS) entry which is preliminary data.</text>
</comment>
<protein>
    <submittedName>
        <fullName evidence="2">Uncharacterized protein</fullName>
    </submittedName>
</protein>
<keyword evidence="1" id="KW-0812">Transmembrane</keyword>
<name>A0A3M7T8L2_BRAPC</name>
<gene>
    <name evidence="2" type="ORF">BpHYR1_033217</name>
</gene>
<dbReference type="AlphaFoldDB" id="A0A3M7T8L2"/>
<dbReference type="EMBL" id="REGN01000144">
    <property type="protein sequence ID" value="RNA44160.1"/>
    <property type="molecule type" value="Genomic_DNA"/>
</dbReference>
<keyword evidence="3" id="KW-1185">Reference proteome</keyword>
<keyword evidence="1" id="KW-0472">Membrane</keyword>
<sequence length="69" mass="7872">MVSHERSPWTTGGSHLCIIFCCVFDIAGFYVNYPLAKYKSKIDTNLIILPKLFIFTIFQLNLAKISCLN</sequence>
<evidence type="ECO:0000313" key="3">
    <source>
        <dbReference type="Proteomes" id="UP000276133"/>
    </source>
</evidence>
<dbReference type="Proteomes" id="UP000276133">
    <property type="component" value="Unassembled WGS sequence"/>
</dbReference>
<proteinExistence type="predicted"/>
<keyword evidence="1" id="KW-1133">Transmembrane helix</keyword>
<feature type="transmembrane region" description="Helical" evidence="1">
    <location>
        <begin position="12"/>
        <end position="33"/>
    </location>
</feature>
<organism evidence="2 3">
    <name type="scientific">Brachionus plicatilis</name>
    <name type="common">Marine rotifer</name>
    <name type="synonym">Brachionus muelleri</name>
    <dbReference type="NCBI Taxonomy" id="10195"/>
    <lineage>
        <taxon>Eukaryota</taxon>
        <taxon>Metazoa</taxon>
        <taxon>Spiralia</taxon>
        <taxon>Gnathifera</taxon>
        <taxon>Rotifera</taxon>
        <taxon>Eurotatoria</taxon>
        <taxon>Monogononta</taxon>
        <taxon>Pseudotrocha</taxon>
        <taxon>Ploima</taxon>
        <taxon>Brachionidae</taxon>
        <taxon>Brachionus</taxon>
    </lineage>
</organism>